<evidence type="ECO:0000313" key="2">
    <source>
        <dbReference type="EMBL" id="PPQ63879.1"/>
    </source>
</evidence>
<keyword evidence="1" id="KW-0732">Signal</keyword>
<dbReference type="AlphaFoldDB" id="A0A409VCM7"/>
<evidence type="ECO:0000313" key="3">
    <source>
        <dbReference type="Proteomes" id="UP000284842"/>
    </source>
</evidence>
<dbReference type="InParanoid" id="A0A409VCM7"/>
<protein>
    <submittedName>
        <fullName evidence="2">Uncharacterized protein</fullName>
    </submittedName>
</protein>
<proteinExistence type="predicted"/>
<dbReference type="Proteomes" id="UP000284842">
    <property type="component" value="Unassembled WGS sequence"/>
</dbReference>
<sequence>MQFVTNLAAIVLALIALVVNHASAQCTPTGPGVCNVGFVGHIGLPLSSPMKWDRMNIYDRYCNTIGGRDYPTQGMAVPSQLPYTVVITRLQSGGDYNRIGFCYAGQCFDGGFWGNIIVGWFKQSGVYVDKEQDED</sequence>
<keyword evidence="3" id="KW-1185">Reference proteome</keyword>
<evidence type="ECO:0000256" key="1">
    <source>
        <dbReference type="SAM" id="SignalP"/>
    </source>
</evidence>
<name>A0A409VCM7_9AGAR</name>
<gene>
    <name evidence="2" type="ORF">CVT24_009505</name>
</gene>
<organism evidence="2 3">
    <name type="scientific">Panaeolus cyanescens</name>
    <dbReference type="NCBI Taxonomy" id="181874"/>
    <lineage>
        <taxon>Eukaryota</taxon>
        <taxon>Fungi</taxon>
        <taxon>Dikarya</taxon>
        <taxon>Basidiomycota</taxon>
        <taxon>Agaricomycotina</taxon>
        <taxon>Agaricomycetes</taxon>
        <taxon>Agaricomycetidae</taxon>
        <taxon>Agaricales</taxon>
        <taxon>Agaricineae</taxon>
        <taxon>Galeropsidaceae</taxon>
        <taxon>Panaeolus</taxon>
    </lineage>
</organism>
<accession>A0A409VCM7</accession>
<dbReference type="OrthoDB" id="4399777at2759"/>
<dbReference type="EMBL" id="NHTK01006106">
    <property type="protein sequence ID" value="PPQ63879.1"/>
    <property type="molecule type" value="Genomic_DNA"/>
</dbReference>
<comment type="caution">
    <text evidence="2">The sequence shown here is derived from an EMBL/GenBank/DDBJ whole genome shotgun (WGS) entry which is preliminary data.</text>
</comment>
<feature type="chain" id="PRO_5019428975" evidence="1">
    <location>
        <begin position="25"/>
        <end position="135"/>
    </location>
</feature>
<reference evidence="2 3" key="1">
    <citation type="journal article" date="2018" name="Evol. Lett.">
        <title>Horizontal gene cluster transfer increased hallucinogenic mushroom diversity.</title>
        <authorList>
            <person name="Reynolds H.T."/>
            <person name="Vijayakumar V."/>
            <person name="Gluck-Thaler E."/>
            <person name="Korotkin H.B."/>
            <person name="Matheny P.B."/>
            <person name="Slot J.C."/>
        </authorList>
    </citation>
    <scope>NUCLEOTIDE SEQUENCE [LARGE SCALE GENOMIC DNA]</scope>
    <source>
        <strain evidence="2 3">2629</strain>
    </source>
</reference>
<feature type="signal peptide" evidence="1">
    <location>
        <begin position="1"/>
        <end position="24"/>
    </location>
</feature>